<dbReference type="RefSeq" id="WP_070364279.1">
    <property type="nucleotide sequence ID" value="NZ_CP016070.1"/>
</dbReference>
<reference evidence="5" key="2">
    <citation type="submission" date="2016-08" db="EMBL/GenBank/DDBJ databases">
        <title>Discovery of first anaerobic lithoheterotrophic haloarchae widely represented in hypersaline habitats.</title>
        <authorList>
            <person name="Sorokin D.Y."/>
            <person name="Kublanov I.V."/>
            <person name="Roman P."/>
            <person name="Sinninghe Damste J.S."/>
            <person name="Golyshin P.N."/>
            <person name="Rojo D."/>
            <person name="Ciordia S."/>
            <person name="Mena Md.C."/>
            <person name="Ferrer M."/>
            <person name="Smedile F."/>
            <person name="Messina E."/>
            <person name="La Cono V."/>
            <person name="Yakimov M.M."/>
        </authorList>
    </citation>
    <scope>NUCLEOTIDE SEQUENCE [LARGE SCALE GENOMIC DNA]</scope>
    <source>
        <strain evidence="5">HSR6</strain>
    </source>
</reference>
<dbReference type="Proteomes" id="UP000185608">
    <property type="component" value="Chromosome"/>
</dbReference>
<dbReference type="Proteomes" id="UP000186165">
    <property type="component" value="Chromosome"/>
</dbReference>
<evidence type="ECO:0000259" key="1">
    <source>
        <dbReference type="Pfam" id="PF25956"/>
    </source>
</evidence>
<dbReference type="GeneID" id="30416826"/>
<protein>
    <recommendedName>
        <fullName evidence="1">DUF7993 domain-containing protein</fullName>
    </recommendedName>
</protein>
<evidence type="ECO:0000313" key="5">
    <source>
        <dbReference type="Proteomes" id="UP000186165"/>
    </source>
</evidence>
<gene>
    <name evidence="3" type="ORF">HSR6_0301</name>
    <name evidence="2" type="ORF">HTSR_0315</name>
</gene>
<dbReference type="Pfam" id="PF25956">
    <property type="entry name" value="DUF7993"/>
    <property type="match status" value="1"/>
</dbReference>
<reference evidence="3" key="3">
    <citation type="journal article" date="2017" name="ISME J.">
        <title>Discovery of anaerobic lithoheterotrophic haloarchaea, ubiquitous in hypersaline habitats.</title>
        <authorList>
            <person name="Sorokin D.Y."/>
            <person name="Messina E."/>
            <person name="Smedile F."/>
            <person name="Roman P."/>
            <person name="Damste J.S.S."/>
            <person name="Ciordia S."/>
            <person name="Mena M.C."/>
            <person name="Ferrer M."/>
            <person name="Golyshin P.N."/>
            <person name="Kublanov I.V."/>
            <person name="Samarov N.I."/>
            <person name="Toshchakov S.V."/>
            <person name="La Cono V."/>
            <person name="Yakimov M.M."/>
        </authorList>
    </citation>
    <scope>NUCLEOTIDE SEQUENCE</scope>
    <source>
        <strain evidence="3">HSR6</strain>
    </source>
</reference>
<accession>A0A1J1AAE5</accession>
<feature type="domain" description="DUF7993" evidence="1">
    <location>
        <begin position="1"/>
        <end position="120"/>
    </location>
</feature>
<dbReference type="EMBL" id="CP016070">
    <property type="protein sequence ID" value="AOW79516.1"/>
    <property type="molecule type" value="Genomic_DNA"/>
</dbReference>
<accession>A0A1D8S2E1</accession>
<organism evidence="2 4">
    <name type="scientific">Halodesulfurarchaeum formicicum</name>
    <dbReference type="NCBI Taxonomy" id="1873524"/>
    <lineage>
        <taxon>Archaea</taxon>
        <taxon>Methanobacteriati</taxon>
        <taxon>Methanobacteriota</taxon>
        <taxon>Stenosarchaea group</taxon>
        <taxon>Halobacteria</taxon>
        <taxon>Halobacteriales</taxon>
        <taxon>Halobacteriaceae</taxon>
        <taxon>Halodesulfurarchaeum</taxon>
    </lineage>
</organism>
<sequence>MVEDEITDPDRLATLLRAEIEGFTDPPFDRLTVVDLDAEPDTLDTPAFAVQDGSEPVFEATKQDTRLVLSFSEAPATVAEAGREAGLRVRPKATTPPATLLFVERGAAVKRVIDVLRAVLPSQ</sequence>
<proteinExistence type="predicted"/>
<dbReference type="KEGG" id="halh:HTSR_0315"/>
<evidence type="ECO:0000313" key="2">
    <source>
        <dbReference type="EMBL" id="AOW79516.1"/>
    </source>
</evidence>
<evidence type="ECO:0000313" key="4">
    <source>
        <dbReference type="Proteomes" id="UP000185608"/>
    </source>
</evidence>
<reference evidence="2 4" key="1">
    <citation type="submission" date="2016-06" db="EMBL/GenBank/DDBJ databases">
        <title>Discovery of anaerobic lithoheterotrophic haloarchaeon capable of sulfur respiration by hydrogen and formate.</title>
        <authorList>
            <person name="Sorokin D.Y."/>
            <person name="Kublanov I.V."/>
            <person name="Roman P."/>
            <person name="Sinninghe Damste J.S."/>
            <person name="Golyshin P.N."/>
            <person name="Rojo D."/>
            <person name="Ciordia S."/>
            <person name="Mena Md.C."/>
            <person name="Ferrer M."/>
            <person name="Smedile F."/>
            <person name="Messina E."/>
            <person name="La Cono V."/>
            <person name="Yakimov M.M."/>
        </authorList>
    </citation>
    <scope>NUCLEOTIDE SEQUENCE [LARGE SCALE GENOMIC DNA]</scope>
    <source>
        <strain evidence="2 4">HTSR1</strain>
    </source>
</reference>
<dbReference type="OrthoDB" id="242585at2157"/>
<dbReference type="AlphaFoldDB" id="A0A1D8S2E1"/>
<dbReference type="KEGG" id="hhsr:HSR6_0301"/>
<evidence type="ECO:0000313" key="3">
    <source>
        <dbReference type="EMBL" id="APE94768.1"/>
    </source>
</evidence>
<keyword evidence="5" id="KW-1185">Reference proteome</keyword>
<dbReference type="EMBL" id="CP016804">
    <property type="protein sequence ID" value="APE94768.1"/>
    <property type="molecule type" value="Genomic_DNA"/>
</dbReference>
<dbReference type="STRING" id="1873524.HSR6_0301"/>
<dbReference type="InterPro" id="IPR058306">
    <property type="entry name" value="DUF7993"/>
</dbReference>
<name>A0A1D8S2E1_9EURY</name>